<dbReference type="EMBL" id="CP009922">
    <property type="protein sequence ID" value="AKG45487.1"/>
    <property type="molecule type" value="Genomic_DNA"/>
</dbReference>
<dbReference type="KEGG" id="sxi:SXIM_41030"/>
<dbReference type="RefSeq" id="WP_030733558.1">
    <property type="nucleotide sequence ID" value="NZ_CP009922.3"/>
</dbReference>
<dbReference type="Proteomes" id="UP000034034">
    <property type="component" value="Chromosome"/>
</dbReference>
<sequence>MTDGAGHGDGEGQGEGLDGEIALTLTAARAHDGEIALVRLLSLLPGHWTYRHRVTAARIMLWVRTPAGAPAVHAALRAALADPALRGWLPDSD</sequence>
<dbReference type="HOGENOM" id="CLU_2398482_0_0_11"/>
<gene>
    <name evidence="1" type="ORF">SXIM_41030</name>
</gene>
<keyword evidence="2" id="KW-1185">Reference proteome</keyword>
<dbReference type="PATRIC" id="fig|408015.6.peg.4155"/>
<dbReference type="AlphaFoldDB" id="A0A0F7FXS6"/>
<proteinExistence type="predicted"/>
<protein>
    <submittedName>
        <fullName evidence="1">Uncharacterized protein</fullName>
    </submittedName>
</protein>
<organism evidence="1 2">
    <name type="scientific">Streptomyces xiamenensis</name>
    <dbReference type="NCBI Taxonomy" id="408015"/>
    <lineage>
        <taxon>Bacteria</taxon>
        <taxon>Bacillati</taxon>
        <taxon>Actinomycetota</taxon>
        <taxon>Actinomycetes</taxon>
        <taxon>Kitasatosporales</taxon>
        <taxon>Streptomycetaceae</taxon>
        <taxon>Streptomyces</taxon>
    </lineage>
</organism>
<reference evidence="1" key="1">
    <citation type="submission" date="2019-08" db="EMBL/GenBank/DDBJ databases">
        <title>Complete genome sequence of a mangrove-derived Streptomyces xiamenensis.</title>
        <authorList>
            <person name="Xu J."/>
        </authorList>
    </citation>
    <scope>NUCLEOTIDE SEQUENCE</scope>
    <source>
        <strain evidence="1">318</strain>
    </source>
</reference>
<name>A0A0F7FXS6_9ACTN</name>
<evidence type="ECO:0000313" key="1">
    <source>
        <dbReference type="EMBL" id="AKG45487.1"/>
    </source>
</evidence>
<accession>A0A0F7FXS6</accession>
<evidence type="ECO:0000313" key="2">
    <source>
        <dbReference type="Proteomes" id="UP000034034"/>
    </source>
</evidence>